<evidence type="ECO:0000313" key="2">
    <source>
        <dbReference type="EMBL" id="MBN8227560.1"/>
    </source>
</evidence>
<dbReference type="EMBL" id="JAFIMU010000004">
    <property type="protein sequence ID" value="MBN8227560.1"/>
    <property type="molecule type" value="Genomic_DNA"/>
</dbReference>
<organism evidence="2 3">
    <name type="scientific">Corallococcus macrosporus</name>
    <dbReference type="NCBI Taxonomy" id="35"/>
    <lineage>
        <taxon>Bacteria</taxon>
        <taxon>Pseudomonadati</taxon>
        <taxon>Myxococcota</taxon>
        <taxon>Myxococcia</taxon>
        <taxon>Myxococcales</taxon>
        <taxon>Cystobacterineae</taxon>
        <taxon>Myxococcaceae</taxon>
        <taxon>Corallococcus</taxon>
    </lineage>
</organism>
<keyword evidence="3" id="KW-1185">Reference proteome</keyword>
<evidence type="ECO:0000313" key="3">
    <source>
        <dbReference type="Proteomes" id="UP000664052"/>
    </source>
</evidence>
<protein>
    <submittedName>
        <fullName evidence="2">Uncharacterized protein</fullName>
    </submittedName>
</protein>
<name>A0ABS3DB33_9BACT</name>
<dbReference type="Proteomes" id="UP000664052">
    <property type="component" value="Unassembled WGS sequence"/>
</dbReference>
<dbReference type="RefSeq" id="WP_207050404.1">
    <property type="nucleotide sequence ID" value="NZ_JAFIMU010000004.1"/>
</dbReference>
<proteinExistence type="predicted"/>
<reference evidence="2 3" key="1">
    <citation type="submission" date="2021-02" db="EMBL/GenBank/DDBJ databases">
        <title>De Novo genome assembly of isolated myxobacteria.</title>
        <authorList>
            <person name="Stevens D.C."/>
        </authorList>
    </citation>
    <scope>NUCLEOTIDE SEQUENCE [LARGE SCALE GENOMIC DNA]</scope>
    <source>
        <strain evidence="2 3">ATCC 29039</strain>
    </source>
</reference>
<feature type="compositionally biased region" description="Basic and acidic residues" evidence="1">
    <location>
        <begin position="1"/>
        <end position="12"/>
    </location>
</feature>
<accession>A0ABS3DB33</accession>
<comment type="caution">
    <text evidence="2">The sequence shown here is derived from an EMBL/GenBank/DDBJ whole genome shotgun (WGS) entry which is preliminary data.</text>
</comment>
<evidence type="ECO:0000256" key="1">
    <source>
        <dbReference type="SAM" id="MobiDB-lite"/>
    </source>
</evidence>
<sequence>MATRRNPPEAPKKKTSPRQRPAARVAKARAQRQPKAVDIEIVGPDDLVILGPTGKKFFWVKKEDYESTELPQDVTPQMSVLVGQGVVLADVPANSLPGVGCACLLMNLASLRKSSTKK</sequence>
<feature type="region of interest" description="Disordered" evidence="1">
    <location>
        <begin position="1"/>
        <end position="31"/>
    </location>
</feature>
<gene>
    <name evidence="2" type="ORF">JYK02_08575</name>
</gene>